<keyword evidence="19" id="KW-1185">Reference proteome</keyword>
<dbReference type="PROSITE" id="PS51194">
    <property type="entry name" value="HELICASE_CTER"/>
    <property type="match status" value="1"/>
</dbReference>
<keyword evidence="7" id="KW-0378">Hydrolase</keyword>
<dbReference type="Proteomes" id="UP000626092">
    <property type="component" value="Unassembled WGS sequence"/>
</dbReference>
<evidence type="ECO:0000256" key="11">
    <source>
        <dbReference type="ARBA" id="ARBA00034541"/>
    </source>
</evidence>
<feature type="region of interest" description="Disordered" evidence="14">
    <location>
        <begin position="1591"/>
        <end position="1626"/>
    </location>
</feature>
<dbReference type="FunFam" id="2.60.40.150:FF:000004">
    <property type="entry name" value="RNA helicase, activating signal cointegrator 1"/>
    <property type="match status" value="1"/>
</dbReference>
<feature type="compositionally biased region" description="Polar residues" evidence="14">
    <location>
        <begin position="308"/>
        <end position="327"/>
    </location>
</feature>
<dbReference type="Gene3D" id="1.10.3380.10">
    <property type="entry name" value="Sec63 N-terminal domain-like domain"/>
    <property type="match status" value="3"/>
</dbReference>
<dbReference type="FunFam" id="1.10.3380.10:FF:000001">
    <property type="entry name" value="U5 small nuclear ribonucleoprotein helicase"/>
    <property type="match status" value="1"/>
</dbReference>
<evidence type="ECO:0000256" key="6">
    <source>
        <dbReference type="ARBA" id="ARBA00022741"/>
    </source>
</evidence>
<dbReference type="InterPro" id="IPR057842">
    <property type="entry name" value="WH_MER3"/>
</dbReference>
<evidence type="ECO:0000256" key="2">
    <source>
        <dbReference type="ARBA" id="ARBA00010140"/>
    </source>
</evidence>
<organism evidence="18 19">
    <name type="scientific">Rhododendron simsii</name>
    <name type="common">Sims's rhododendron</name>
    <dbReference type="NCBI Taxonomy" id="118357"/>
    <lineage>
        <taxon>Eukaryota</taxon>
        <taxon>Viridiplantae</taxon>
        <taxon>Streptophyta</taxon>
        <taxon>Embryophyta</taxon>
        <taxon>Tracheophyta</taxon>
        <taxon>Spermatophyta</taxon>
        <taxon>Magnoliopsida</taxon>
        <taxon>eudicotyledons</taxon>
        <taxon>Gunneridae</taxon>
        <taxon>Pentapetalae</taxon>
        <taxon>asterids</taxon>
        <taxon>Ericales</taxon>
        <taxon>Ericaceae</taxon>
        <taxon>Ericoideae</taxon>
        <taxon>Rhodoreae</taxon>
        <taxon>Rhododendron</taxon>
    </lineage>
</organism>
<proteinExistence type="inferred from homology"/>
<keyword evidence="9" id="KW-0067">ATP-binding</keyword>
<keyword evidence="6" id="KW-0547">Nucleotide-binding</keyword>
<reference evidence="18" key="1">
    <citation type="submission" date="2019-11" db="EMBL/GenBank/DDBJ databases">
        <authorList>
            <person name="Liu Y."/>
            <person name="Hou J."/>
            <person name="Li T.-Q."/>
            <person name="Guan C.-H."/>
            <person name="Wu X."/>
            <person name="Wu H.-Z."/>
            <person name="Ling F."/>
            <person name="Zhang R."/>
            <person name="Shi X.-G."/>
            <person name="Ren J.-P."/>
            <person name="Chen E.-F."/>
            <person name="Sun J.-M."/>
        </authorList>
    </citation>
    <scope>NUCLEOTIDE SEQUENCE</scope>
    <source>
        <strain evidence="18">Adult_tree_wgs_1</strain>
        <tissue evidence="18">Leaves</tissue>
    </source>
</reference>
<dbReference type="OrthoDB" id="5575at2759"/>
<evidence type="ECO:0000256" key="7">
    <source>
        <dbReference type="ARBA" id="ARBA00022801"/>
    </source>
</evidence>
<dbReference type="GO" id="GO:0003724">
    <property type="term" value="F:RNA helicase activity"/>
    <property type="evidence" value="ECO:0007669"/>
    <property type="project" value="UniProtKB-EC"/>
</dbReference>
<dbReference type="CDD" id="cd18795">
    <property type="entry name" value="SF2_C_Ski2"/>
    <property type="match status" value="2"/>
</dbReference>
<feature type="domain" description="Helicase ATP-binding" evidence="16">
    <location>
        <begin position="449"/>
        <end position="782"/>
    </location>
</feature>
<dbReference type="Gene3D" id="3.40.50.300">
    <property type="entry name" value="P-loop containing nucleotide triphosphate hydrolases"/>
    <property type="match status" value="7"/>
</dbReference>
<feature type="domain" description="Helicase ATP-binding" evidence="16">
    <location>
        <begin position="1448"/>
        <end position="1674"/>
    </location>
</feature>
<dbReference type="FunFam" id="1.10.10.10:FF:000024">
    <property type="entry name" value="U5 small nuclear ribonucleoprotein helicase"/>
    <property type="match status" value="1"/>
</dbReference>
<dbReference type="GO" id="GO:0006397">
    <property type="term" value="P:mRNA processing"/>
    <property type="evidence" value="ECO:0007669"/>
    <property type="project" value="UniProtKB-KW"/>
</dbReference>
<keyword evidence="8" id="KW-0347">Helicase</keyword>
<dbReference type="Pfam" id="PF00271">
    <property type="entry name" value="Helicase_C"/>
    <property type="match status" value="1"/>
</dbReference>
<dbReference type="SMART" id="SM00487">
    <property type="entry name" value="DEXDc"/>
    <property type="match status" value="2"/>
</dbReference>
<feature type="compositionally biased region" description="Basic and acidic residues" evidence="14">
    <location>
        <begin position="1603"/>
        <end position="1623"/>
    </location>
</feature>
<keyword evidence="4" id="KW-0507">mRNA processing</keyword>
<dbReference type="EMBL" id="WJXA01000008">
    <property type="protein sequence ID" value="KAF7135622.1"/>
    <property type="molecule type" value="Genomic_DNA"/>
</dbReference>
<dbReference type="PIRSF" id="PIRSF039073">
    <property type="entry name" value="BRR2"/>
    <property type="match status" value="1"/>
</dbReference>
<keyword evidence="15" id="KW-0812">Transmembrane</keyword>
<dbReference type="InterPro" id="IPR004179">
    <property type="entry name" value="Sec63-dom"/>
</dbReference>
<evidence type="ECO:0000256" key="8">
    <source>
        <dbReference type="ARBA" id="ARBA00022806"/>
    </source>
</evidence>
<evidence type="ECO:0000256" key="13">
    <source>
        <dbReference type="ARBA" id="ARBA00055371"/>
    </source>
</evidence>
<feature type="compositionally biased region" description="Basic and acidic residues" evidence="14">
    <location>
        <begin position="328"/>
        <end position="348"/>
    </location>
</feature>
<keyword evidence="5" id="KW-0747">Spliceosome</keyword>
<feature type="transmembrane region" description="Helical" evidence="15">
    <location>
        <begin position="695"/>
        <end position="719"/>
    </location>
</feature>
<dbReference type="SUPFAM" id="SSF81296">
    <property type="entry name" value="E set domains"/>
    <property type="match status" value="1"/>
</dbReference>
<dbReference type="Gene3D" id="1.10.150.20">
    <property type="entry name" value="5' to 3' exonuclease, C-terminal subdomain"/>
    <property type="match status" value="1"/>
</dbReference>
<dbReference type="FunFam" id="3.40.50.300:FF:003287">
    <property type="entry name" value="U5 small nuclear ribonucleoprotein 200 kDa helicase"/>
    <property type="match status" value="1"/>
</dbReference>
<dbReference type="PANTHER" id="PTHR47961:SF13">
    <property type="entry name" value="ACTIVATING SIGNAL COINTEGRATOR 1 COMPLEX SUBUNIT 3"/>
    <property type="match status" value="1"/>
</dbReference>
<evidence type="ECO:0000256" key="14">
    <source>
        <dbReference type="SAM" id="MobiDB-lite"/>
    </source>
</evidence>
<gene>
    <name evidence="18" type="ORF">RHSIM_Rhsim08G0146700</name>
</gene>
<dbReference type="Pfam" id="PF00270">
    <property type="entry name" value="DEAD"/>
    <property type="match status" value="2"/>
</dbReference>
<evidence type="ECO:0000256" key="10">
    <source>
        <dbReference type="ARBA" id="ARBA00023187"/>
    </source>
</evidence>
<dbReference type="GO" id="GO:0008380">
    <property type="term" value="P:RNA splicing"/>
    <property type="evidence" value="ECO:0007669"/>
    <property type="project" value="UniProtKB-KW"/>
</dbReference>
<feature type="transmembrane region" description="Helical" evidence="15">
    <location>
        <begin position="655"/>
        <end position="674"/>
    </location>
</feature>
<dbReference type="GO" id="GO:0005681">
    <property type="term" value="C:spliceosomal complex"/>
    <property type="evidence" value="ECO:0007669"/>
    <property type="project" value="UniProtKB-KW"/>
</dbReference>
<comment type="similarity">
    <text evidence="2">Belongs to the helicase family. SKI2 subfamily.</text>
</comment>
<dbReference type="InterPro" id="IPR056379">
    <property type="entry name" value="DExH14_plug"/>
</dbReference>
<evidence type="ECO:0000259" key="17">
    <source>
        <dbReference type="PROSITE" id="PS51194"/>
    </source>
</evidence>
<dbReference type="SUPFAM" id="SSF158702">
    <property type="entry name" value="Sec63 N-terminal domain-like"/>
    <property type="match status" value="2"/>
</dbReference>
<dbReference type="InterPro" id="IPR036390">
    <property type="entry name" value="WH_DNA-bd_sf"/>
</dbReference>
<dbReference type="Pfam" id="PF23445">
    <property type="entry name" value="WHD_SNRNP200"/>
    <property type="match status" value="2"/>
</dbReference>
<comment type="function">
    <text evidence="13">RNA helicase that plays an essential role in pre-mRNA splicing as component of the U5 snRNP and U4/U6-U5 tri-snRNP complexes. Involved in spliceosome assembly, activation and disassembly.</text>
</comment>
<evidence type="ECO:0000259" key="16">
    <source>
        <dbReference type="PROSITE" id="PS51192"/>
    </source>
</evidence>
<dbReference type="FunFam" id="1.10.10.10:FF:000012">
    <property type="entry name" value="U5 small nuclear ribonucleoprotein helicase"/>
    <property type="match status" value="1"/>
</dbReference>
<dbReference type="InterPro" id="IPR036388">
    <property type="entry name" value="WH-like_DNA-bd_sf"/>
</dbReference>
<dbReference type="SMART" id="SM00973">
    <property type="entry name" value="Sec63"/>
    <property type="match status" value="2"/>
</dbReference>
<dbReference type="PROSITE" id="PS51192">
    <property type="entry name" value="HELICASE_ATP_BIND_1"/>
    <property type="match status" value="2"/>
</dbReference>
<accession>A0A834GR34</accession>
<dbReference type="Pfam" id="PF02889">
    <property type="entry name" value="Sec63"/>
    <property type="match status" value="2"/>
</dbReference>
<keyword evidence="15" id="KW-0472">Membrane</keyword>
<dbReference type="InterPro" id="IPR027417">
    <property type="entry name" value="P-loop_NTPase"/>
</dbReference>
<dbReference type="FunFam" id="2.60.40.150:FF:000207">
    <property type="entry name" value="DExH-box ATP-dependent RNA helicase DExH14"/>
    <property type="match status" value="1"/>
</dbReference>
<comment type="similarity">
    <text evidence="1">Belongs to the disease resistance NB-LRR family.</text>
</comment>
<feature type="domain" description="Helicase C-terminal" evidence="17">
    <location>
        <begin position="817"/>
        <end position="1015"/>
    </location>
</feature>
<dbReference type="InterPro" id="IPR011545">
    <property type="entry name" value="DEAD/DEAH_box_helicase_dom"/>
</dbReference>
<keyword evidence="15" id="KW-1133">Transmembrane helix</keyword>
<dbReference type="SMART" id="SM00490">
    <property type="entry name" value="HELICc"/>
    <property type="match status" value="2"/>
</dbReference>
<keyword evidence="10" id="KW-0508">mRNA splicing</keyword>
<dbReference type="Gene3D" id="1.10.10.10">
    <property type="entry name" value="Winged helix-like DNA-binding domain superfamily/Winged helix DNA-binding domain"/>
    <property type="match status" value="2"/>
</dbReference>
<dbReference type="InterPro" id="IPR001650">
    <property type="entry name" value="Helicase_C-like"/>
</dbReference>
<evidence type="ECO:0000256" key="15">
    <source>
        <dbReference type="SAM" id="Phobius"/>
    </source>
</evidence>
<dbReference type="InterPro" id="IPR050474">
    <property type="entry name" value="Hel308_SKI2-like"/>
</dbReference>
<protein>
    <recommendedName>
        <fullName evidence="11">U5 small nuclear ribonucleoprotein 200 kDa helicase</fullName>
        <ecNumber evidence="3">3.6.4.13</ecNumber>
    </recommendedName>
</protein>
<evidence type="ECO:0000313" key="18">
    <source>
        <dbReference type="EMBL" id="KAF7135622.1"/>
    </source>
</evidence>
<dbReference type="SUPFAM" id="SSF46785">
    <property type="entry name" value="Winged helix' DNA-binding domain"/>
    <property type="match status" value="2"/>
</dbReference>
<evidence type="ECO:0000256" key="5">
    <source>
        <dbReference type="ARBA" id="ARBA00022728"/>
    </source>
</evidence>
<feature type="region of interest" description="Disordered" evidence="14">
    <location>
        <begin position="308"/>
        <end position="349"/>
    </location>
</feature>
<dbReference type="FunFam" id="3.40.50.300:FF:000062">
    <property type="entry name" value="U5 small nuclear ribonucleoprotein helicase"/>
    <property type="match status" value="1"/>
</dbReference>
<evidence type="ECO:0000256" key="1">
    <source>
        <dbReference type="ARBA" id="ARBA00008894"/>
    </source>
</evidence>
<dbReference type="EC" id="3.6.4.13" evidence="3"/>
<comment type="caution">
    <text evidence="18">The sequence shown here is derived from an EMBL/GenBank/DDBJ whole genome shotgun (WGS) entry which is preliminary data.</text>
</comment>
<dbReference type="Gene3D" id="2.60.40.150">
    <property type="entry name" value="C2 domain"/>
    <property type="match status" value="2"/>
</dbReference>
<evidence type="ECO:0000256" key="12">
    <source>
        <dbReference type="ARBA" id="ARBA00047984"/>
    </source>
</evidence>
<dbReference type="PANTHER" id="PTHR47961">
    <property type="entry name" value="DNA POLYMERASE THETA, PUTATIVE (AFU_ORTHOLOGUE AFUA_1G05260)-RELATED"/>
    <property type="match status" value="1"/>
</dbReference>
<dbReference type="GO" id="GO:0003676">
    <property type="term" value="F:nucleic acid binding"/>
    <property type="evidence" value="ECO:0007669"/>
    <property type="project" value="InterPro"/>
</dbReference>
<evidence type="ECO:0000313" key="19">
    <source>
        <dbReference type="Proteomes" id="UP000626092"/>
    </source>
</evidence>
<evidence type="ECO:0000256" key="9">
    <source>
        <dbReference type="ARBA" id="ARBA00022840"/>
    </source>
</evidence>
<dbReference type="InterPro" id="IPR035892">
    <property type="entry name" value="C2_domain_sf"/>
</dbReference>
<evidence type="ECO:0000256" key="3">
    <source>
        <dbReference type="ARBA" id="ARBA00012552"/>
    </source>
</evidence>
<dbReference type="Pfam" id="PF24557">
    <property type="entry name" value="DExH14_plug"/>
    <property type="match status" value="1"/>
</dbReference>
<name>A0A834GR34_RHOSS</name>
<dbReference type="GO" id="GO:0016787">
    <property type="term" value="F:hydrolase activity"/>
    <property type="evidence" value="ECO:0007669"/>
    <property type="project" value="UniProtKB-KW"/>
</dbReference>
<dbReference type="InterPro" id="IPR014001">
    <property type="entry name" value="Helicase_ATP-bd"/>
</dbReference>
<sequence length="2365" mass="267370">MLLQIPRLTSSLREPFDVDRAYLQRKIILQSHKSRSSANSLEESDLAKKIVYRWDEASFEVRQAYKQFVGAVGELIDGEVVSEEFCEVALAVYHLFGKPAEEDNNDRRFTEKKLELQKLLDHAISDASLQKVASLAHRVSLLQSNNDSRDGFVPGNQVNGSADDVEFGANLVFRPPVRFVVDVSLEDGELWGEESALPFSLLQEGGYDCSDTTKYDSTADGKHFDLRWLRNECDKIVKGSTSQLPQDELAMAICRVLDSEKHGDEIAGDLLDLVGESAFETVQDLISHRKELVDAVHHGLLVVKSDKTATNSQSRMPSYGTQVTVQTESERQIDKLRRKEEKRSRRGADYGLEDDFSATSFSSLLQASEKRSPFDDLIGSGEGSAATALPQGTVRKHYKGYEEVIIPPTPTAPMKLGEKLIEIKELDEIAQAAFHGYKSLNRIQSRIFQTTYHTNENILVCAPTGAGKTNIAMIAVLHEIGQHFKDGYLHKDEFKIVYVAPMKALAAEVTSTFSHRLSPLNVTVKELTGDMQLSKSELEETQVALYSSEIWFVMLGQHGDYNFLLCCLSSILNQMIVTTPEKWDVITRKSSDMSLSKLVKLLIIDEVHLLNDDRGPVIEALVARTLRQVSFSCINSVLLTYSFKLLVMGICIPPFHPLFYATVLWSLIFAVFWVQQEDLAGMMGCWSGIRVRRNLSCLVRLTWNLLLGLEVNNLFIIVASTTLSTPKFLLDVSSLALADNTMRYILKVESTQTMIRIVGLSATLPNYLEVAQFLRVNPDAGLFFFDSSYRPVPLAQQYIGISEHNFQARTNLLNEICYNKVVDSLRHGHQAMVFVHSRKDTGKTADKLVELAQKNDELELFMNDTHPQFELIKREVLKSRNKQVVQLFEHGIGVHHAGMLRADRGLTERLFSGGLLKVLVCTATLAWGVNLPAHTVVIKGTQLYDAKAGGWRDLGMLDVMQIFGRAGRPQFDKSGEGIIITTHEKLAYYLRLLTSQLPIESQFISSLRDNLNAEVVLGTVTNVKEACAWLGYTYLFIRMKMNPLAYGIGWDEVIADPSLTLKQRSLVADAARALDKAKMMRFDEKSGNFYCTELGRIASHFYIRYSSVETYNEMLRRHMNDSEVIDMVAHSSEFENIVVRDEEQNELENMVRTSCPLEVKGGPTNKHGKVSILIQLYISRGSIDSFSLISDAAYISASLARIMRALFEICLRRGWCEMSSFMLDYCKAVDRQIWPHQHPLRQFDKDISPEILRKLEERGADLDRLLEMEEKDIGALIRYAPGGRLIKQYLGYFPLIHLSATVSPITRTVLKVDLLIAPDFIWKDRFHGAAQHWWILVEDSENDHIYHSELFTLTKRMARAEPQKLSFTVPIFEPHPPQYYIRAVSDSWMHAEALYTISFHNLQLPEGRISHTELLDLKPLPVTALGNKTYEALYKFSHFNPIQTQSFHVLYHTEENILLGAPTGSGKTISAELAMLHLFNTQPDMKVIYIAPLKAIVRERMNDWRKRLVSQLGKKMVEMTGDYTPDLMALLSADIIISTPEKWDGISRNWHSRSYVTKVGLMILDEIHLLGADRGPILESKQLLHSTDRGYRRANTGPTMLPETKESPTRVSGDRRGSGECRRRQTKAGEVIVSRMRYISSQTERAVRFVGLSTALANAHDLADWLGVGEIGLFNFKPSVRPVPLEVHIQAINSTITSYMIIIKCLESITFIQGYPGKFYCPRMNSMNKPTYAAICTHSPAKPVLIFVSSRRQTRLTALDLIQFAASDEQPRQFLSVSEETLQMILSQVTDQNLRHTLQFGIGLHHAGLNDKDRSLVEELFANNKIQAIINLLKNLSFLFGKNVLVCTSTLAWGVNLPAHLVIIKLSFHSKADAYCPYGGRRREWDKGLGGTEFYDAKAKRYVDFPITDILQMMGRAGRPQYDQHGKAVILVHDPKKSFYKKFLYEPFPVESSLREQLHNHINAEIVSGTICHKEDAIHYLTWTYLFRRLMVNPAYYGLEDTGPGIVSSYLSSLVQNTFEDLEDSGCVKMNEDSVEPMMLGSIASQYYLKYMTVSMFGSNIGPDTSLEVFLHILSGSSEYDELPVRHNEAHFSQLELPITDYVTDLKSVLDQSIRIIQAMIDICANSGWLSSTITCMHLLQMVMQIRIEDDSDSVCRIFFMVAVDDMVAGVENLLSNCIEDLSTLNLKGLWFGSNTALWMLPCMTDDLVGSLSRRGISNVQQLLDLPRSNLQSLIGNSNASRLYQDLDHFPRVQVRLKLQKKNPDDGKAITLNIRLEKMNSHRKTSRAFTPRFPKLKDEAWWLVLGNTSTSELYALKRVSFSDRLATHMELPSTPNTIQGMKLILVSDCYLGFEQEHSVEELVEP</sequence>
<evidence type="ECO:0000256" key="4">
    <source>
        <dbReference type="ARBA" id="ARBA00022664"/>
    </source>
</evidence>
<dbReference type="GO" id="GO:0005524">
    <property type="term" value="F:ATP binding"/>
    <property type="evidence" value="ECO:0007669"/>
    <property type="project" value="UniProtKB-KW"/>
</dbReference>
<comment type="catalytic activity">
    <reaction evidence="12">
        <text>ATP + H2O = ADP + phosphate + H(+)</text>
        <dbReference type="Rhea" id="RHEA:13065"/>
        <dbReference type="ChEBI" id="CHEBI:15377"/>
        <dbReference type="ChEBI" id="CHEBI:15378"/>
        <dbReference type="ChEBI" id="CHEBI:30616"/>
        <dbReference type="ChEBI" id="CHEBI:43474"/>
        <dbReference type="ChEBI" id="CHEBI:456216"/>
        <dbReference type="EC" id="3.6.4.13"/>
    </reaction>
</comment>
<dbReference type="FunFam" id="1.10.150.20:FF:000004">
    <property type="entry name" value="U5 small nuclear ribonucleoprotein helicase"/>
    <property type="match status" value="1"/>
</dbReference>
<dbReference type="InterPro" id="IPR014756">
    <property type="entry name" value="Ig_E-set"/>
</dbReference>
<dbReference type="SUPFAM" id="SSF52540">
    <property type="entry name" value="P-loop containing nucleoside triphosphate hydrolases"/>
    <property type="match status" value="4"/>
</dbReference>